<proteinExistence type="predicted"/>
<evidence type="ECO:0000313" key="2">
    <source>
        <dbReference type="Proteomes" id="UP000596661"/>
    </source>
</evidence>
<dbReference type="EnsemblPlants" id="novel_model_4601_5bd9a17a">
    <property type="protein sequence ID" value="cds.novel_model_4601_5bd9a17a"/>
    <property type="gene ID" value="novel_gene_2411_5bd9a17a"/>
</dbReference>
<protein>
    <submittedName>
        <fullName evidence="1">Uncharacterized protein</fullName>
    </submittedName>
</protein>
<dbReference type="AlphaFoldDB" id="A0A803R3D0"/>
<sequence>MWISLLFDLEHFRFENTQFGRRKRNFRSGLGRVRRTRVQKNGSKSTRFAEEDDAKRHVVWRKRRVVWRKTTCRLNGTLQLSLLKNDMSFFTLWKTTCRLYSYESALH</sequence>
<keyword evidence="2" id="KW-1185">Reference proteome</keyword>
<evidence type="ECO:0000313" key="1">
    <source>
        <dbReference type="EnsemblPlants" id="cds.novel_model_4601_5bd9a17a"/>
    </source>
</evidence>
<organism evidence="1 2">
    <name type="scientific">Cannabis sativa</name>
    <name type="common">Hemp</name>
    <name type="synonym">Marijuana</name>
    <dbReference type="NCBI Taxonomy" id="3483"/>
    <lineage>
        <taxon>Eukaryota</taxon>
        <taxon>Viridiplantae</taxon>
        <taxon>Streptophyta</taxon>
        <taxon>Embryophyta</taxon>
        <taxon>Tracheophyta</taxon>
        <taxon>Spermatophyta</taxon>
        <taxon>Magnoliopsida</taxon>
        <taxon>eudicotyledons</taxon>
        <taxon>Gunneridae</taxon>
        <taxon>Pentapetalae</taxon>
        <taxon>rosids</taxon>
        <taxon>fabids</taxon>
        <taxon>Rosales</taxon>
        <taxon>Cannabaceae</taxon>
        <taxon>Cannabis</taxon>
    </lineage>
</organism>
<accession>A0A803R3D0</accession>
<dbReference type="Proteomes" id="UP000596661">
    <property type="component" value="Chromosome 5"/>
</dbReference>
<reference evidence="1" key="1">
    <citation type="submission" date="2018-11" db="EMBL/GenBank/DDBJ databases">
        <authorList>
            <person name="Grassa J C."/>
        </authorList>
    </citation>
    <scope>NUCLEOTIDE SEQUENCE [LARGE SCALE GENOMIC DNA]</scope>
</reference>
<dbReference type="EMBL" id="UZAU01000469">
    <property type="status" value="NOT_ANNOTATED_CDS"/>
    <property type="molecule type" value="Genomic_DNA"/>
</dbReference>
<name>A0A803R3D0_CANSA</name>
<reference evidence="1" key="2">
    <citation type="submission" date="2021-03" db="UniProtKB">
        <authorList>
            <consortium name="EnsemblPlants"/>
        </authorList>
    </citation>
    <scope>IDENTIFICATION</scope>
</reference>
<dbReference type="Gramene" id="novel_model_4601_5bd9a17a">
    <property type="protein sequence ID" value="cds.novel_model_4601_5bd9a17a"/>
    <property type="gene ID" value="novel_gene_2411_5bd9a17a"/>
</dbReference>